<dbReference type="InterPro" id="IPR006164">
    <property type="entry name" value="DNA_bd_Ku70/Ku80"/>
</dbReference>
<evidence type="ECO:0000259" key="4">
    <source>
        <dbReference type="SMART" id="SM00559"/>
    </source>
</evidence>
<reference evidence="5" key="1">
    <citation type="submission" date="2018-02" db="EMBL/GenBank/DDBJ databases">
        <authorList>
            <person name="Kim S.-K."/>
            <person name="Jung H.-I."/>
            <person name="Lee S.-W."/>
        </authorList>
    </citation>
    <scope>NUCLEOTIDE SEQUENCE</scope>
    <source>
        <strain evidence="5">SK3146</strain>
    </source>
</reference>
<dbReference type="PIRSF" id="PIRSF006493">
    <property type="entry name" value="Prok_Ku"/>
    <property type="match status" value="1"/>
</dbReference>
<keyword evidence="6" id="KW-1185">Reference proteome</keyword>
<feature type="region of interest" description="Disordered" evidence="3">
    <location>
        <begin position="254"/>
        <end position="289"/>
    </location>
</feature>
<evidence type="ECO:0000313" key="5">
    <source>
        <dbReference type="EMBL" id="UQZ86793.1"/>
    </source>
</evidence>
<protein>
    <recommendedName>
        <fullName evidence="2">Non-homologous end joining protein Ku</fullName>
    </recommendedName>
</protein>
<evidence type="ECO:0000256" key="2">
    <source>
        <dbReference type="HAMAP-Rule" id="MF_01875"/>
    </source>
</evidence>
<feature type="compositionally biased region" description="Basic residues" evidence="3">
    <location>
        <begin position="268"/>
        <end position="277"/>
    </location>
</feature>
<dbReference type="SMART" id="SM00559">
    <property type="entry name" value="Ku78"/>
    <property type="match status" value="1"/>
</dbReference>
<evidence type="ECO:0000313" key="6">
    <source>
        <dbReference type="Proteomes" id="UP001057134"/>
    </source>
</evidence>
<dbReference type="Pfam" id="PF02735">
    <property type="entry name" value="Ku"/>
    <property type="match status" value="1"/>
</dbReference>
<dbReference type="CDD" id="cd00789">
    <property type="entry name" value="KU_like"/>
    <property type="match status" value="1"/>
</dbReference>
<dbReference type="PANTHER" id="PTHR41251:SF1">
    <property type="entry name" value="NON-HOMOLOGOUS END JOINING PROTEIN KU"/>
    <property type="match status" value="1"/>
</dbReference>
<dbReference type="Proteomes" id="UP001057134">
    <property type="component" value="Chromosome"/>
</dbReference>
<name>A0ABY4RX47_9BACL</name>
<sequence length="289" mass="31999">MHTIWKGAVSFGLVHIPVKLYSATEEKEIAMKYVHRDCGAPVQNVRHCPACQTDVEWEQIIRGYEIEKNRFVLFEKEELDDLLPETNKELRIVRFVEPSDIDPVYYHKTYYLGPGELGTSAYTLFAEALRSSGKIAIGQIAIRSKVSLAAIRICDGCLVMETMFYPDEVRQVQQVPNMPEQQSVGEKELAMAQMLISHLSGTFDPAAYPNEYRLRLIDAIERKMAGEDIRTAPPAASQSGILDLMSALQASLEAVTPAEPPAPSGKSAKPKAKRRAKQASDTAAAESAS</sequence>
<proteinExistence type="inferred from homology"/>
<dbReference type="NCBIfam" id="TIGR02772">
    <property type="entry name" value="Ku_bact"/>
    <property type="match status" value="1"/>
</dbReference>
<comment type="function">
    <text evidence="2">With LigD forms a non-homologous end joining (NHEJ) DNA repair enzyme, which repairs dsDNA breaks with reduced fidelity. Binds linear dsDNA with 5'- and 3'- overhangs but not closed circular dsDNA nor ssDNA. Recruits and stimulates the ligase activity of LigD.</text>
</comment>
<feature type="domain" description="Ku" evidence="4">
    <location>
        <begin position="52"/>
        <end position="180"/>
    </location>
</feature>
<comment type="subunit">
    <text evidence="2">Homodimer. Interacts with LigD.</text>
</comment>
<dbReference type="InterPro" id="IPR016194">
    <property type="entry name" value="SPOC-like_C_dom_sf"/>
</dbReference>
<dbReference type="RefSeq" id="WP_249862297.1">
    <property type="nucleotide sequence ID" value="NZ_CP027059.1"/>
</dbReference>
<gene>
    <name evidence="5" type="primary">ykoV_2</name>
    <name evidence="2" type="synonym">ku</name>
    <name evidence="5" type="ORF">SK3146_06086</name>
</gene>
<keyword evidence="2" id="KW-0234">DNA repair</keyword>
<keyword evidence="2" id="KW-0233">DNA recombination</keyword>
<reference evidence="5" key="2">
    <citation type="journal article" date="2021" name="J Anim Sci Technol">
        <title>Complete genome sequence of Paenibacillus konkukensis sp. nov. SK3146 as a potential probiotic strain.</title>
        <authorList>
            <person name="Jung H.I."/>
            <person name="Park S."/>
            <person name="Niu K.M."/>
            <person name="Lee S.W."/>
            <person name="Kothari D."/>
            <person name="Yi K.J."/>
            <person name="Kim S.K."/>
        </authorList>
    </citation>
    <scope>NUCLEOTIDE SEQUENCE</scope>
    <source>
        <strain evidence="5">SK3146</strain>
    </source>
</reference>
<dbReference type="Gene3D" id="2.40.290.10">
    <property type="match status" value="1"/>
</dbReference>
<dbReference type="PANTHER" id="PTHR41251">
    <property type="entry name" value="NON-HOMOLOGOUS END JOINING PROTEIN KU"/>
    <property type="match status" value="1"/>
</dbReference>
<dbReference type="SUPFAM" id="SSF100939">
    <property type="entry name" value="SPOC domain-like"/>
    <property type="match status" value="1"/>
</dbReference>
<keyword evidence="2" id="KW-0227">DNA damage</keyword>
<organism evidence="5 6">
    <name type="scientific">Paenibacillus konkukensis</name>
    <dbReference type="NCBI Taxonomy" id="2020716"/>
    <lineage>
        <taxon>Bacteria</taxon>
        <taxon>Bacillati</taxon>
        <taxon>Bacillota</taxon>
        <taxon>Bacilli</taxon>
        <taxon>Bacillales</taxon>
        <taxon>Paenibacillaceae</taxon>
        <taxon>Paenibacillus</taxon>
    </lineage>
</organism>
<dbReference type="InterPro" id="IPR009187">
    <property type="entry name" value="Prok_Ku"/>
</dbReference>
<keyword evidence="1 2" id="KW-0238">DNA-binding</keyword>
<comment type="similarity">
    <text evidence="2">Belongs to the prokaryotic Ku family.</text>
</comment>
<accession>A0ABY4RX47</accession>
<evidence type="ECO:0000256" key="1">
    <source>
        <dbReference type="ARBA" id="ARBA00023125"/>
    </source>
</evidence>
<dbReference type="HAMAP" id="MF_01875">
    <property type="entry name" value="Prokaryotic_Ku"/>
    <property type="match status" value="1"/>
</dbReference>
<evidence type="ECO:0000256" key="3">
    <source>
        <dbReference type="SAM" id="MobiDB-lite"/>
    </source>
</evidence>
<dbReference type="EMBL" id="CP027059">
    <property type="protein sequence ID" value="UQZ86793.1"/>
    <property type="molecule type" value="Genomic_DNA"/>
</dbReference>